<evidence type="ECO:0000256" key="2">
    <source>
        <dbReference type="SAM" id="SignalP"/>
    </source>
</evidence>
<sequence>MNRKLTAGVITSLLLAPTAIANAQENDAQSRVSTQTEQVANVNGVAAATTREQMIAQFAKLSENSTADEMVIAKGDVAILSKTDFTNEEIAFIQAKYDYVVEQRNLISELTKIGKSISAVTYTNKTFIDDVAAVGKTYETFLGSYLDVQKEFETAVNLALKNGASNIASTIRGTSLQYGYDEAARNAYFKAKGADIAKLLKLEEDAGAASTATVKLDAFVDILKQNPNDYAAISAALENVTTAYNALTADQKKVVVAYNPNNDSETPYKKYTDALTNMSSVNKVALSITQLKAKQPADFTSATNFISAVTAIETAYTKLGVDSQKLVTNYQDLQPFKEAADISKQITALRISSDDSYRTAVDTLKASYDNLSINKGYVKNGADLEIAAANIASAREIEGLITKIKGETDKVAAINAARAAYNTPPASNGSTINAANVKKIVNNLAELTNWEKIYSASLSVDKLIDSLDPKSSTFESKTLAAQAAFDKLGESEKALVQKKDKLDLFFQYADLSKKVNALNSSMKDYKAQIVELQTKVTELDAGSSSDATALKEIKNKLETKLSQLADEETAVEAVRNQIDNLSKSNNLVVDMLKARSDYNALPAAAKKHVTNIKILTDLEKSHRAVINVIDQFEKLDPASKNYISKAKSAYTAYAKLDETNREYVRNYKELNDVVAVTEVIVQINALNPSQKTYKDNVAKANEAFNTLAKSLQEKVVNAGELKKAQGYIDTAKAFDDRVLALANEHPDTFVAKVAALSVEYKTMDKNAKKLVEQAKTLTNYEKNNKAVVKVIQMIDALNPTSKDYTKKVLAARKAYNALDEVSQKRVTNYANLTAVEDVASLIGLISSLKPSSKTFYQDMKTAREMYDALPPEKQQVIINYDALVAAENEQGVAHKVVELIDLTKEQGADYLTKLMNARVAYDELTANQKKLVTNIKDLTAREKAVKPILNVMVQINNLDPESNNFVSKVNSARKAYDNLNKDQKKYVNNFDILQTYEPVSKVIELISKLKSSSSTYLEDTTRARSLYDALPADMKQYVTNYYLLQAAETSILGAGNVMQMINDLPSVDPKQYVKRIQEIRAAYNALPKDQQRAVQNYKVLQDQEKLLKPVISVVEDIDRLLTAKDMNSQYQKILKAYDKLNAEQRRYVYNDDLLLSLDNVIKVYKNIASLNPKDKFYFGMVEAVRKEYDSLNTTDKQRITNYSILLEAEKSMADVKKVVELIAGLSPTSSTYIEDVANAVAAYKALDSKLRGQVINEDVLKKAEKDVQAVLKVVEAIAVIDPDNSSFEKKVLAAQKLYSSLTLEQQDLVYNYRILEEYLKMLE</sequence>
<feature type="chain" id="PRO_5045265567" evidence="2">
    <location>
        <begin position="24"/>
        <end position="1323"/>
    </location>
</feature>
<keyword evidence="4" id="KW-1185">Reference proteome</keyword>
<reference evidence="3 4" key="1">
    <citation type="submission" date="2020-01" db="EMBL/GenBank/DDBJ databases">
        <authorList>
            <person name="Liu G."/>
            <person name="Liu B."/>
        </authorList>
    </citation>
    <scope>NUCLEOTIDE SEQUENCE [LARGE SCALE GENOMIC DNA]</scope>
    <source>
        <strain evidence="3 4">FJAT-51161</strain>
    </source>
</reference>
<keyword evidence="1" id="KW-0175">Coiled coil</keyword>
<evidence type="ECO:0000313" key="4">
    <source>
        <dbReference type="Proteomes" id="UP000596049"/>
    </source>
</evidence>
<proteinExistence type="predicted"/>
<name>A0ABX7ATX8_9BACI</name>
<accession>A0ABX7ATX8</accession>
<dbReference type="EMBL" id="CP067341">
    <property type="protein sequence ID" value="QQP13210.1"/>
    <property type="molecule type" value="Genomic_DNA"/>
</dbReference>
<dbReference type="Proteomes" id="UP000596049">
    <property type="component" value="Chromosome"/>
</dbReference>
<gene>
    <name evidence="3" type="ORF">FJQ98_03835</name>
</gene>
<evidence type="ECO:0000256" key="1">
    <source>
        <dbReference type="SAM" id="Coils"/>
    </source>
</evidence>
<feature type="coiled-coil region" evidence="1">
    <location>
        <begin position="508"/>
        <end position="584"/>
    </location>
</feature>
<feature type="signal peptide" evidence="2">
    <location>
        <begin position="1"/>
        <end position="23"/>
    </location>
</feature>
<evidence type="ECO:0000313" key="3">
    <source>
        <dbReference type="EMBL" id="QQP13210.1"/>
    </source>
</evidence>
<protein>
    <submittedName>
        <fullName evidence="3">Cell wall-binding protein</fullName>
    </submittedName>
</protein>
<organism evidence="3 4">
    <name type="scientific">Lysinibacillus agricola</name>
    <dbReference type="NCBI Taxonomy" id="2590012"/>
    <lineage>
        <taxon>Bacteria</taxon>
        <taxon>Bacillati</taxon>
        <taxon>Bacillota</taxon>
        <taxon>Bacilli</taxon>
        <taxon>Bacillales</taxon>
        <taxon>Bacillaceae</taxon>
        <taxon>Lysinibacillus</taxon>
    </lineage>
</organism>
<keyword evidence="2" id="KW-0732">Signal</keyword>